<dbReference type="Pfam" id="PF01513">
    <property type="entry name" value="NAD_kinase"/>
    <property type="match status" value="1"/>
</dbReference>
<dbReference type="RefSeq" id="WP_338179781.1">
    <property type="nucleotide sequence ID" value="NZ_JAEKNQ010000038.1"/>
</dbReference>
<evidence type="ECO:0000256" key="1">
    <source>
        <dbReference type="ARBA" id="ARBA00022679"/>
    </source>
</evidence>
<dbReference type="GO" id="GO:0051287">
    <property type="term" value="F:NAD binding"/>
    <property type="evidence" value="ECO:0007669"/>
    <property type="project" value="UniProtKB-ARBA"/>
</dbReference>
<keyword evidence="4 6" id="KW-0520">NAD</keyword>
<comment type="caution">
    <text evidence="6">Lacks conserved residue(s) required for the propagation of feature annotation.</text>
</comment>
<keyword evidence="6" id="KW-0963">Cytoplasm</keyword>
<dbReference type="InterPro" id="IPR017437">
    <property type="entry name" value="ATP-NAD_kinase_PpnK-typ_C"/>
</dbReference>
<dbReference type="HAMAP" id="MF_00361">
    <property type="entry name" value="NAD_kinase"/>
    <property type="match status" value="1"/>
</dbReference>
<dbReference type="PANTHER" id="PTHR20275:SF0">
    <property type="entry name" value="NAD KINASE"/>
    <property type="match status" value="1"/>
</dbReference>
<dbReference type="Gene3D" id="3.40.50.10330">
    <property type="entry name" value="Probable inorganic polyphosphate/atp-NAD kinase, domain 1"/>
    <property type="match status" value="1"/>
</dbReference>
<dbReference type="EMBL" id="JAEKNQ010000038">
    <property type="protein sequence ID" value="MBJ7603558.1"/>
    <property type="molecule type" value="Genomic_DNA"/>
</dbReference>
<dbReference type="InterPro" id="IPR016064">
    <property type="entry name" value="NAD/diacylglycerol_kinase_sf"/>
</dbReference>
<dbReference type="GO" id="GO:0046872">
    <property type="term" value="F:metal ion binding"/>
    <property type="evidence" value="ECO:0007669"/>
    <property type="project" value="UniProtKB-UniRule"/>
</dbReference>
<keyword evidence="1 6" id="KW-0808">Transferase</keyword>
<gene>
    <name evidence="6" type="primary">nadK</name>
    <name evidence="7" type="ORF">JF888_10275</name>
</gene>
<keyword evidence="6" id="KW-0547">Nucleotide-binding</keyword>
<name>A0A934NDU7_9BACT</name>
<dbReference type="GO" id="GO:0005524">
    <property type="term" value="F:ATP binding"/>
    <property type="evidence" value="ECO:0007669"/>
    <property type="project" value="UniProtKB-KW"/>
</dbReference>
<proteinExistence type="inferred from homology"/>
<dbReference type="InterPro" id="IPR002504">
    <property type="entry name" value="NADK"/>
</dbReference>
<dbReference type="SUPFAM" id="SSF111331">
    <property type="entry name" value="NAD kinase/diacylglycerol kinase-like"/>
    <property type="match status" value="1"/>
</dbReference>
<feature type="binding site" evidence="6">
    <location>
        <position position="163"/>
    </location>
    <ligand>
        <name>NAD(+)</name>
        <dbReference type="ChEBI" id="CHEBI:57540"/>
    </ligand>
</feature>
<comment type="function">
    <text evidence="6">Involved in the regulation of the intracellular balance of NAD and NADP, and is a key enzyme in the biosynthesis of NADP. Catalyzes specifically the phosphorylation on 2'-hydroxyl of the adenosine moiety of NAD to yield NADP.</text>
</comment>
<keyword evidence="3 6" id="KW-0521">NADP</keyword>
<dbReference type="GO" id="GO:0005737">
    <property type="term" value="C:cytoplasm"/>
    <property type="evidence" value="ECO:0007669"/>
    <property type="project" value="UniProtKB-SubCell"/>
</dbReference>
<dbReference type="Pfam" id="PF20143">
    <property type="entry name" value="NAD_kinase_C"/>
    <property type="match status" value="1"/>
</dbReference>
<dbReference type="PANTHER" id="PTHR20275">
    <property type="entry name" value="NAD KINASE"/>
    <property type="match status" value="1"/>
</dbReference>
<organism evidence="7 8">
    <name type="scientific">Candidatus Dormiibacter inghamiae</name>
    <dbReference type="NCBI Taxonomy" id="3127013"/>
    <lineage>
        <taxon>Bacteria</taxon>
        <taxon>Bacillati</taxon>
        <taxon>Candidatus Dormiibacterota</taxon>
        <taxon>Candidatus Dormibacteria</taxon>
        <taxon>Candidatus Dormibacterales</taxon>
        <taxon>Candidatus Dormibacteraceae</taxon>
        <taxon>Candidatus Dormiibacter</taxon>
    </lineage>
</organism>
<sequence length="280" mass="29809">MKEAVGILFHPGVDRDLPAIVEARRLLVGSGFECWEAPRGGSRRLLRSRTRLLLTLGGDGTLLSGARLAAPAGVPLLGVNLGRLGFLTELEPAGLKRGLQAFLAGRFRLEERTILQVSVTGHDGATQRQVGVNEVVIQRGADGGLLRLHIGVDSEQVGVIDADGLLVATATGSTAYALAAGGPILEPSVENLLLVPINPFALTVRPIVFPGRHQLSLQLSRAAGLLAVDGQKARRLAQGDRIEVAAHPRRLQMVRLSQADRFYGLLQQKLGWGLPLVPTP</sequence>
<dbReference type="Gene3D" id="2.60.200.30">
    <property type="entry name" value="Probable inorganic polyphosphate/atp-NAD kinase, domain 2"/>
    <property type="match status" value="1"/>
</dbReference>
<accession>A0A934NDU7</accession>
<protein>
    <recommendedName>
        <fullName evidence="6">NAD kinase</fullName>
        <ecNumber evidence="6">2.7.1.23</ecNumber>
    </recommendedName>
    <alternativeName>
        <fullName evidence="6">ATP-dependent NAD kinase</fullName>
    </alternativeName>
</protein>
<evidence type="ECO:0000313" key="7">
    <source>
        <dbReference type="EMBL" id="MBJ7603558.1"/>
    </source>
</evidence>
<reference evidence="7 8" key="1">
    <citation type="submission" date="2020-10" db="EMBL/GenBank/DDBJ databases">
        <title>Ca. Dormibacterota MAGs.</title>
        <authorList>
            <person name="Montgomery K."/>
        </authorList>
    </citation>
    <scope>NUCLEOTIDE SEQUENCE [LARGE SCALE GENOMIC DNA]</scope>
    <source>
        <strain evidence="7">SC8811_S16_3</strain>
    </source>
</reference>
<comment type="caution">
    <text evidence="7">The sequence shown here is derived from an EMBL/GenBank/DDBJ whole genome shotgun (WGS) entry which is preliminary data.</text>
</comment>
<dbReference type="Proteomes" id="UP000620075">
    <property type="component" value="Unassembled WGS sequence"/>
</dbReference>
<feature type="binding site" evidence="6">
    <location>
        <position position="231"/>
    </location>
    <ligand>
        <name>NAD(+)</name>
        <dbReference type="ChEBI" id="CHEBI:57540"/>
    </ligand>
</feature>
<keyword evidence="2 6" id="KW-0418">Kinase</keyword>
<evidence type="ECO:0000256" key="3">
    <source>
        <dbReference type="ARBA" id="ARBA00022857"/>
    </source>
</evidence>
<keyword evidence="6" id="KW-0067">ATP-binding</keyword>
<dbReference type="GO" id="GO:0003951">
    <property type="term" value="F:NAD+ kinase activity"/>
    <property type="evidence" value="ECO:0007669"/>
    <property type="project" value="UniProtKB-UniRule"/>
</dbReference>
<dbReference type="InterPro" id="IPR017438">
    <property type="entry name" value="ATP-NAD_kinase_N"/>
</dbReference>
<dbReference type="GO" id="GO:0019674">
    <property type="term" value="P:NAD+ metabolic process"/>
    <property type="evidence" value="ECO:0007669"/>
    <property type="project" value="InterPro"/>
</dbReference>
<dbReference type="EC" id="2.7.1.23" evidence="6"/>
<evidence type="ECO:0000313" key="8">
    <source>
        <dbReference type="Proteomes" id="UP000620075"/>
    </source>
</evidence>
<evidence type="ECO:0000256" key="5">
    <source>
        <dbReference type="ARBA" id="ARBA00047925"/>
    </source>
</evidence>
<comment type="subcellular location">
    <subcellularLocation>
        <location evidence="6">Cytoplasm</location>
    </subcellularLocation>
</comment>
<comment type="catalytic activity">
    <reaction evidence="5 6">
        <text>NAD(+) + ATP = ADP + NADP(+) + H(+)</text>
        <dbReference type="Rhea" id="RHEA:18629"/>
        <dbReference type="ChEBI" id="CHEBI:15378"/>
        <dbReference type="ChEBI" id="CHEBI:30616"/>
        <dbReference type="ChEBI" id="CHEBI:57540"/>
        <dbReference type="ChEBI" id="CHEBI:58349"/>
        <dbReference type="ChEBI" id="CHEBI:456216"/>
        <dbReference type="EC" id="2.7.1.23"/>
    </reaction>
</comment>
<comment type="cofactor">
    <cofactor evidence="6">
        <name>a divalent metal cation</name>
        <dbReference type="ChEBI" id="CHEBI:60240"/>
    </cofactor>
</comment>
<comment type="similarity">
    <text evidence="6">Belongs to the NAD kinase family.</text>
</comment>
<evidence type="ECO:0000256" key="4">
    <source>
        <dbReference type="ARBA" id="ARBA00023027"/>
    </source>
</evidence>
<evidence type="ECO:0000256" key="2">
    <source>
        <dbReference type="ARBA" id="ARBA00022777"/>
    </source>
</evidence>
<feature type="binding site" evidence="6">
    <location>
        <begin position="59"/>
        <end position="60"/>
    </location>
    <ligand>
        <name>NAD(+)</name>
        <dbReference type="ChEBI" id="CHEBI:57540"/>
    </ligand>
</feature>
<dbReference type="GO" id="GO:0006741">
    <property type="term" value="P:NADP+ biosynthetic process"/>
    <property type="evidence" value="ECO:0007669"/>
    <property type="project" value="UniProtKB-UniRule"/>
</dbReference>
<feature type="active site" description="Proton acceptor" evidence="6">
    <location>
        <position position="59"/>
    </location>
</feature>
<evidence type="ECO:0000256" key="6">
    <source>
        <dbReference type="HAMAP-Rule" id="MF_00361"/>
    </source>
</evidence>
<dbReference type="AlphaFoldDB" id="A0A934NDU7"/>
<feature type="binding site" evidence="6">
    <location>
        <begin position="133"/>
        <end position="134"/>
    </location>
    <ligand>
        <name>NAD(+)</name>
        <dbReference type="ChEBI" id="CHEBI:57540"/>
    </ligand>
</feature>